<comment type="cofactor">
    <cofactor evidence="13">
        <name>FAD</name>
        <dbReference type="ChEBI" id="CHEBI:57692"/>
    </cofactor>
    <text evidence="13">Binds 1 FAD per subunit.</text>
</comment>
<evidence type="ECO:0000256" key="11">
    <source>
        <dbReference type="ARBA" id="ARBA00023284"/>
    </source>
</evidence>
<dbReference type="Gene3D" id="3.50.50.60">
    <property type="entry name" value="FAD/NAD(P)-binding domain"/>
    <property type="match status" value="2"/>
</dbReference>
<evidence type="ECO:0000313" key="16">
    <source>
        <dbReference type="EMBL" id="MBN7818113.1"/>
    </source>
</evidence>
<evidence type="ECO:0000256" key="5">
    <source>
        <dbReference type="ARBA" id="ARBA00022490"/>
    </source>
</evidence>
<dbReference type="PRINTS" id="PR00411">
    <property type="entry name" value="PNDRDTASEI"/>
</dbReference>
<dbReference type="InterPro" id="IPR001100">
    <property type="entry name" value="Pyr_nuc-diS_OxRdtase"/>
</dbReference>
<dbReference type="PIRSF" id="PIRSF000350">
    <property type="entry name" value="Mercury_reductase_MerA"/>
    <property type="match status" value="1"/>
</dbReference>
<dbReference type="InterPro" id="IPR050151">
    <property type="entry name" value="Class-I_Pyr_Nuc-Dis_Oxidored"/>
</dbReference>
<feature type="domain" description="Pyridine nucleotide-disulphide oxidoreductase dimerisation" evidence="14">
    <location>
        <begin position="346"/>
        <end position="455"/>
    </location>
</feature>
<evidence type="ECO:0000256" key="13">
    <source>
        <dbReference type="RuleBase" id="RU003692"/>
    </source>
</evidence>
<evidence type="ECO:0000256" key="7">
    <source>
        <dbReference type="ARBA" id="ARBA00022827"/>
    </source>
</evidence>
<keyword evidence="11 13" id="KW-0676">Redox-active center</keyword>
<keyword evidence="17" id="KW-1185">Reference proteome</keyword>
<dbReference type="SUPFAM" id="SSF51905">
    <property type="entry name" value="FAD/NAD(P)-binding domain"/>
    <property type="match status" value="1"/>
</dbReference>
<dbReference type="Gene3D" id="3.30.390.30">
    <property type="match status" value="1"/>
</dbReference>
<feature type="domain" description="FAD/NAD(P)-binding" evidence="15">
    <location>
        <begin position="6"/>
        <end position="326"/>
    </location>
</feature>
<keyword evidence="6 13" id="KW-0285">Flavoprotein</keyword>
<dbReference type="EC" id="1.8.1.4" evidence="3 13"/>
<keyword evidence="7 13" id="KW-0274">FAD</keyword>
<evidence type="ECO:0000313" key="17">
    <source>
        <dbReference type="Proteomes" id="UP000664480"/>
    </source>
</evidence>
<dbReference type="GO" id="GO:0004148">
    <property type="term" value="F:dihydrolipoyl dehydrogenase (NADH) activity"/>
    <property type="evidence" value="ECO:0007669"/>
    <property type="project" value="UniProtKB-EC"/>
</dbReference>
<evidence type="ECO:0000259" key="15">
    <source>
        <dbReference type="Pfam" id="PF07992"/>
    </source>
</evidence>
<dbReference type="PANTHER" id="PTHR22912">
    <property type="entry name" value="DISULFIDE OXIDOREDUCTASE"/>
    <property type="match status" value="1"/>
</dbReference>
<protein>
    <recommendedName>
        <fullName evidence="4 13">Dihydrolipoyl dehydrogenase</fullName>
        <ecNumber evidence="3 13">1.8.1.4</ecNumber>
    </recommendedName>
</protein>
<reference evidence="16 17" key="1">
    <citation type="submission" date="2021-03" db="EMBL/GenBank/DDBJ databases">
        <title>novel species isolated from a fishpond in China.</title>
        <authorList>
            <person name="Lu H."/>
            <person name="Cai Z."/>
        </authorList>
    </citation>
    <scope>NUCLEOTIDE SEQUENCE [LARGE SCALE GENOMIC DNA]</scope>
    <source>
        <strain evidence="16 17">YJ13C</strain>
    </source>
</reference>
<evidence type="ECO:0000256" key="3">
    <source>
        <dbReference type="ARBA" id="ARBA00012608"/>
    </source>
</evidence>
<gene>
    <name evidence="16" type="primary">lpdA</name>
    <name evidence="16" type="ORF">J0A69_21920</name>
</gene>
<evidence type="ECO:0000256" key="2">
    <source>
        <dbReference type="ARBA" id="ARBA00007532"/>
    </source>
</evidence>
<evidence type="ECO:0000256" key="8">
    <source>
        <dbReference type="ARBA" id="ARBA00023002"/>
    </source>
</evidence>
<organism evidence="16 17">
    <name type="scientific">Algoriphagus pacificus</name>
    <dbReference type="NCBI Taxonomy" id="2811234"/>
    <lineage>
        <taxon>Bacteria</taxon>
        <taxon>Pseudomonadati</taxon>
        <taxon>Bacteroidota</taxon>
        <taxon>Cytophagia</taxon>
        <taxon>Cytophagales</taxon>
        <taxon>Cyclobacteriaceae</taxon>
        <taxon>Algoriphagus</taxon>
    </lineage>
</organism>
<keyword evidence="10" id="KW-1015">Disulfide bond</keyword>
<evidence type="ECO:0000256" key="10">
    <source>
        <dbReference type="ARBA" id="ARBA00023157"/>
    </source>
</evidence>
<dbReference type="NCBIfam" id="TIGR01350">
    <property type="entry name" value="lipoamide_DH"/>
    <property type="match status" value="1"/>
</dbReference>
<proteinExistence type="inferred from homology"/>
<dbReference type="RefSeq" id="WP_206588780.1">
    <property type="nucleotide sequence ID" value="NZ_JAFKCU010000009.1"/>
</dbReference>
<dbReference type="PRINTS" id="PR00368">
    <property type="entry name" value="FADPNR"/>
</dbReference>
<sequence>MSSTKFDLIVLGSGPGGYVAAIRASQLGLKTAVIEAAELGGICLNWGCIPTKALLKSAQVFEYINHSADYGITVKDAKADFEGMVKRSRGVADGMSKGVTFLMKKNKIEVISGWGKIQPGKKVEVADKDGKKTVYSADNIIIATGARSRELPSMKIDDKKIIGYRKAMTLEKQPKKMVVVGSGAIGVEFAYFYASIGTEVTIVEYMDRIVPVEDVEVSKALEKIYKKAGMTIMTSSEVTAVDTKGTGCKVTVKTAKGEETLECDIVLSAAGVVSNLENIGLEDVGILVDKGKIKVDEYYKTNMPGYYAIGDVIPGPALAHVASAEGIICVEKIAGHSPEPLDYGNIPGCTYCSPEIASVGMTEAKAKEAGYDLRIGKFPFSASGKASAAGAKDGFVKLVFDKKYGELLGAHMIGANVTEMIAEIVAIRKLETTGHELIKTVHPHPTMSEAIMEAAAAAYDEVIHL</sequence>
<evidence type="ECO:0000256" key="1">
    <source>
        <dbReference type="ARBA" id="ARBA00004496"/>
    </source>
</evidence>
<evidence type="ECO:0000259" key="14">
    <source>
        <dbReference type="Pfam" id="PF02852"/>
    </source>
</evidence>
<evidence type="ECO:0000256" key="12">
    <source>
        <dbReference type="ARBA" id="ARBA00049187"/>
    </source>
</evidence>
<dbReference type="Proteomes" id="UP000664480">
    <property type="component" value="Unassembled WGS sequence"/>
</dbReference>
<comment type="caution">
    <text evidence="16">The sequence shown here is derived from an EMBL/GenBank/DDBJ whole genome shotgun (WGS) entry which is preliminary data.</text>
</comment>
<evidence type="ECO:0000256" key="6">
    <source>
        <dbReference type="ARBA" id="ARBA00022630"/>
    </source>
</evidence>
<dbReference type="Pfam" id="PF07992">
    <property type="entry name" value="Pyr_redox_2"/>
    <property type="match status" value="1"/>
</dbReference>
<dbReference type="Pfam" id="PF02852">
    <property type="entry name" value="Pyr_redox_dim"/>
    <property type="match status" value="1"/>
</dbReference>
<dbReference type="InterPro" id="IPR016156">
    <property type="entry name" value="FAD/NAD-linked_Rdtase_dimer_sf"/>
</dbReference>
<comment type="miscellaneous">
    <text evidence="13">The active site is a redox-active disulfide bond.</text>
</comment>
<keyword evidence="8 13" id="KW-0560">Oxidoreductase</keyword>
<evidence type="ECO:0000256" key="4">
    <source>
        <dbReference type="ARBA" id="ARBA00016961"/>
    </source>
</evidence>
<evidence type="ECO:0000256" key="9">
    <source>
        <dbReference type="ARBA" id="ARBA00023027"/>
    </source>
</evidence>
<dbReference type="InterPro" id="IPR012999">
    <property type="entry name" value="Pyr_OxRdtase_I_AS"/>
</dbReference>
<dbReference type="InterPro" id="IPR004099">
    <property type="entry name" value="Pyr_nucl-diS_OxRdtase_dimer"/>
</dbReference>
<dbReference type="InterPro" id="IPR036188">
    <property type="entry name" value="FAD/NAD-bd_sf"/>
</dbReference>
<dbReference type="InterPro" id="IPR023753">
    <property type="entry name" value="FAD/NAD-binding_dom"/>
</dbReference>
<dbReference type="InterPro" id="IPR006258">
    <property type="entry name" value="Lipoamide_DH"/>
</dbReference>
<comment type="subcellular location">
    <subcellularLocation>
        <location evidence="1">Cytoplasm</location>
    </subcellularLocation>
</comment>
<dbReference type="PANTHER" id="PTHR22912:SF217">
    <property type="entry name" value="DIHYDROLIPOYL DEHYDROGENASE"/>
    <property type="match status" value="1"/>
</dbReference>
<name>A0ABS3CLY7_9BACT</name>
<comment type="catalytic activity">
    <reaction evidence="12 13">
        <text>N(6)-[(R)-dihydrolipoyl]-L-lysyl-[protein] + NAD(+) = N(6)-[(R)-lipoyl]-L-lysyl-[protein] + NADH + H(+)</text>
        <dbReference type="Rhea" id="RHEA:15045"/>
        <dbReference type="Rhea" id="RHEA-COMP:10474"/>
        <dbReference type="Rhea" id="RHEA-COMP:10475"/>
        <dbReference type="ChEBI" id="CHEBI:15378"/>
        <dbReference type="ChEBI" id="CHEBI:57540"/>
        <dbReference type="ChEBI" id="CHEBI:57945"/>
        <dbReference type="ChEBI" id="CHEBI:83099"/>
        <dbReference type="ChEBI" id="CHEBI:83100"/>
        <dbReference type="EC" id="1.8.1.4"/>
    </reaction>
</comment>
<keyword evidence="9 13" id="KW-0520">NAD</keyword>
<dbReference type="SUPFAM" id="SSF55424">
    <property type="entry name" value="FAD/NAD-linked reductases, dimerisation (C-terminal) domain"/>
    <property type="match status" value="1"/>
</dbReference>
<dbReference type="PROSITE" id="PS00076">
    <property type="entry name" value="PYRIDINE_REDOX_1"/>
    <property type="match status" value="1"/>
</dbReference>
<accession>A0ABS3CLY7</accession>
<comment type="similarity">
    <text evidence="2 13">Belongs to the class-I pyridine nucleotide-disulfide oxidoreductase family.</text>
</comment>
<dbReference type="EMBL" id="JAFKCU010000009">
    <property type="protein sequence ID" value="MBN7818113.1"/>
    <property type="molecule type" value="Genomic_DNA"/>
</dbReference>
<keyword evidence="5" id="KW-0963">Cytoplasm</keyword>